<dbReference type="InterPro" id="IPR025711">
    <property type="entry name" value="PepSY"/>
</dbReference>
<dbReference type="Gene3D" id="3.10.450.40">
    <property type="match status" value="2"/>
</dbReference>
<name>A0A1H9GYJ0_9BACI</name>
<dbReference type="Proteomes" id="UP000199427">
    <property type="component" value="Unassembled WGS sequence"/>
</dbReference>
<evidence type="ECO:0000256" key="2">
    <source>
        <dbReference type="SAM" id="Phobius"/>
    </source>
</evidence>
<organism evidence="4 5">
    <name type="scientific">Piscibacillus halophilus</name>
    <dbReference type="NCBI Taxonomy" id="571933"/>
    <lineage>
        <taxon>Bacteria</taxon>
        <taxon>Bacillati</taxon>
        <taxon>Bacillota</taxon>
        <taxon>Bacilli</taxon>
        <taxon>Bacillales</taxon>
        <taxon>Bacillaceae</taxon>
        <taxon>Piscibacillus</taxon>
    </lineage>
</organism>
<gene>
    <name evidence="4" type="ORF">SAMN05216362_11724</name>
</gene>
<evidence type="ECO:0000313" key="4">
    <source>
        <dbReference type="EMBL" id="SEQ55186.1"/>
    </source>
</evidence>
<dbReference type="EMBL" id="FOES01000017">
    <property type="protein sequence ID" value="SEQ55186.1"/>
    <property type="molecule type" value="Genomic_DNA"/>
</dbReference>
<dbReference type="Pfam" id="PF03413">
    <property type="entry name" value="PepSY"/>
    <property type="match status" value="2"/>
</dbReference>
<protein>
    <submittedName>
        <fullName evidence="4">Peptidase propeptide and YPEB domain-containing protein</fullName>
    </submittedName>
</protein>
<dbReference type="OrthoDB" id="5361545at2"/>
<dbReference type="STRING" id="571933.SAMN05216362_11724"/>
<feature type="domain" description="PepSY" evidence="3">
    <location>
        <begin position="148"/>
        <end position="202"/>
    </location>
</feature>
<feature type="compositionally biased region" description="Basic and acidic residues" evidence="1">
    <location>
        <begin position="129"/>
        <end position="146"/>
    </location>
</feature>
<feature type="region of interest" description="Disordered" evidence="1">
    <location>
        <begin position="86"/>
        <end position="146"/>
    </location>
</feature>
<keyword evidence="2" id="KW-1133">Transmembrane helix</keyword>
<sequence>MKERIIWMLGGAIITVVVFVLAQQFLFGTTSAEQISQEEAEQIVLDTYSGDIEEVIEDVKHYSIKVKLPSGSYIVIVNKQSGELEEIRSHQTAQSDEKEQDSVGEEEKTEEDVEEPSNEDEQEESNSVPDKENNGDHEIVKEPEQEFLTKDEILKELQDEYEGEFQSIEFMDEERPYYGVEIEDKNEFIHLMIDAQTGEVTDEQIELKTQTPISQEEAIDIALDKQSGEIEDFEYKEINGTLYYIIEIETENDQDVTMRINALNGEVTVIWDDKDDDDDDQDQEED</sequence>
<accession>A0A1H9GYJ0</accession>
<keyword evidence="5" id="KW-1185">Reference proteome</keyword>
<evidence type="ECO:0000259" key="3">
    <source>
        <dbReference type="Pfam" id="PF03413"/>
    </source>
</evidence>
<feature type="domain" description="PepSY" evidence="3">
    <location>
        <begin position="212"/>
        <end position="268"/>
    </location>
</feature>
<proteinExistence type="predicted"/>
<dbReference type="AlphaFoldDB" id="A0A1H9GYJ0"/>
<evidence type="ECO:0000313" key="5">
    <source>
        <dbReference type="Proteomes" id="UP000199427"/>
    </source>
</evidence>
<evidence type="ECO:0000256" key="1">
    <source>
        <dbReference type="SAM" id="MobiDB-lite"/>
    </source>
</evidence>
<reference evidence="4 5" key="1">
    <citation type="submission" date="2016-10" db="EMBL/GenBank/DDBJ databases">
        <authorList>
            <person name="de Groot N.N."/>
        </authorList>
    </citation>
    <scope>NUCLEOTIDE SEQUENCE [LARGE SCALE GENOMIC DNA]</scope>
    <source>
        <strain evidence="4 5">DSM 21633</strain>
    </source>
</reference>
<feature type="compositionally biased region" description="Acidic residues" evidence="1">
    <location>
        <begin position="102"/>
        <end position="124"/>
    </location>
</feature>
<keyword evidence="2" id="KW-0472">Membrane</keyword>
<dbReference type="RefSeq" id="WP_091773685.1">
    <property type="nucleotide sequence ID" value="NZ_FOES01000017.1"/>
</dbReference>
<keyword evidence="2" id="KW-0812">Transmembrane</keyword>
<feature type="compositionally biased region" description="Basic and acidic residues" evidence="1">
    <location>
        <begin position="86"/>
        <end position="101"/>
    </location>
</feature>
<feature type="transmembrane region" description="Helical" evidence="2">
    <location>
        <begin position="7"/>
        <end position="27"/>
    </location>
</feature>